<feature type="transmembrane region" description="Helical" evidence="7">
    <location>
        <begin position="174"/>
        <end position="197"/>
    </location>
</feature>
<dbReference type="EMBL" id="CP001928">
    <property type="protein sequence ID" value="ADI37946.1"/>
    <property type="molecule type" value="Genomic_DNA"/>
</dbReference>
<evidence type="ECO:0000256" key="1">
    <source>
        <dbReference type="ARBA" id="ARBA00004651"/>
    </source>
</evidence>
<dbReference type="GO" id="GO:0005886">
    <property type="term" value="C:plasma membrane"/>
    <property type="evidence" value="ECO:0007669"/>
    <property type="project" value="UniProtKB-SubCell"/>
</dbReference>
<evidence type="ECO:0000259" key="8">
    <source>
        <dbReference type="PROSITE" id="PS50928"/>
    </source>
</evidence>
<comment type="similarity">
    <text evidence="7">Belongs to the binding-protein-dependent transport system permease family.</text>
</comment>
<dbReference type="HOGENOM" id="CLU_036390_0_0_0"/>
<dbReference type="SUPFAM" id="SSF53850">
    <property type="entry name" value="Periplasmic binding protein-like II"/>
    <property type="match status" value="1"/>
</dbReference>
<evidence type="ECO:0000256" key="3">
    <source>
        <dbReference type="ARBA" id="ARBA00022475"/>
    </source>
</evidence>
<evidence type="ECO:0000313" key="9">
    <source>
        <dbReference type="EMBL" id="ADI37946.1"/>
    </source>
</evidence>
<feature type="transmembrane region" description="Helical" evidence="7">
    <location>
        <begin position="246"/>
        <end position="265"/>
    </location>
</feature>
<dbReference type="CDD" id="cd06261">
    <property type="entry name" value="TM_PBP2"/>
    <property type="match status" value="1"/>
</dbReference>
<feature type="transmembrane region" description="Helical" evidence="7">
    <location>
        <begin position="63"/>
        <end position="82"/>
    </location>
</feature>
<feature type="transmembrane region" description="Helical" evidence="7">
    <location>
        <begin position="119"/>
        <end position="138"/>
    </location>
</feature>
<dbReference type="STRING" id="716544.wcw_0576"/>
<protein>
    <submittedName>
        <fullName evidence="9">Putative transporter/thiamine biosynthesis protein</fullName>
    </submittedName>
</protein>
<organism evidence="9 10">
    <name type="scientific">Waddlia chondrophila (strain ATCC VR-1470 / WSU 86-1044)</name>
    <dbReference type="NCBI Taxonomy" id="716544"/>
    <lineage>
        <taxon>Bacteria</taxon>
        <taxon>Pseudomonadati</taxon>
        <taxon>Chlamydiota</taxon>
        <taxon>Chlamydiia</taxon>
        <taxon>Parachlamydiales</taxon>
        <taxon>Waddliaceae</taxon>
        <taxon>Waddlia</taxon>
    </lineage>
</organism>
<keyword evidence="4 7" id="KW-0812">Transmembrane</keyword>
<dbReference type="PROSITE" id="PS50928">
    <property type="entry name" value="ABC_TM1"/>
    <property type="match status" value="1"/>
</dbReference>
<dbReference type="GO" id="GO:0055085">
    <property type="term" value="P:transmembrane transport"/>
    <property type="evidence" value="ECO:0007669"/>
    <property type="project" value="InterPro"/>
</dbReference>
<dbReference type="InterPro" id="IPR035906">
    <property type="entry name" value="MetI-like_sf"/>
</dbReference>
<evidence type="ECO:0000256" key="2">
    <source>
        <dbReference type="ARBA" id="ARBA00022448"/>
    </source>
</evidence>
<gene>
    <name evidence="9" type="ordered locus">wcw_0576</name>
</gene>
<keyword evidence="3" id="KW-1003">Cell membrane</keyword>
<evidence type="ECO:0000313" key="10">
    <source>
        <dbReference type="Proteomes" id="UP000001505"/>
    </source>
</evidence>
<dbReference type="InterPro" id="IPR015168">
    <property type="entry name" value="SsuA/THI5"/>
</dbReference>
<comment type="subcellular location">
    <subcellularLocation>
        <location evidence="1 7">Cell membrane</location>
        <topology evidence="1 7">Multi-pass membrane protein</topology>
    </subcellularLocation>
</comment>
<sequence length="539" mass="61355">MSLPLRIFPMIALICLFWLGWEWMCLTSDLLQFSLPPPSKIINSLWTYRGRFLFHTISTFKEMAGGFALASVCAFPLAWLMARWKVMRAVLQPLFIFTQCIPMFALAPLMVLWFDWSYLAVIVPTALMIFFPLTMNLYRGLVSTPQHLLDFFRLHEATSMQIFWKLRFPWAVPYMWAGLRISAAVAGIGAVAGEWAGAQSGLGILMLESRRAAEIDVMFGALFCLSAMSFALYACISLFERNRLRLRGVMAALFFIVMIGCQAADSGKTRLVLDWLPNPNHVPLYAGIAKGFFKEHGIDLEIKKIHDPSDPIPLLISRQTDLAISYSSYVLRAVNRGAEIKPVGILIEEPLNCLIYRKNLGIDSISDLNGKVIGYSLDGSETRLLRQLLQWNHVVPKELKNLQFDLVGSLAIGRVDAFYGGYWNIESEQLHMMGVDTDYFSISELGIPPIYELVVISRRSGSSAEAFKKALQKSIDYSLEHPEEAFALYLDAHPDKSSSTRNWEKKAWLRTLKALPKSQSFDWERWEHFFQWMDAHHLL</sequence>
<dbReference type="Pfam" id="PF09084">
    <property type="entry name" value="NMT1"/>
    <property type="match status" value="1"/>
</dbReference>
<feature type="transmembrane region" description="Helical" evidence="7">
    <location>
        <begin position="94"/>
        <end position="113"/>
    </location>
</feature>
<keyword evidence="5 7" id="KW-1133">Transmembrane helix</keyword>
<evidence type="ECO:0000256" key="4">
    <source>
        <dbReference type="ARBA" id="ARBA00022692"/>
    </source>
</evidence>
<name>D6YUY5_WADCW</name>
<dbReference type="KEGG" id="wch:wcw_0576"/>
<dbReference type="Proteomes" id="UP000001505">
    <property type="component" value="Chromosome"/>
</dbReference>
<dbReference type="Gene3D" id="3.40.190.10">
    <property type="entry name" value="Periplasmic binding protein-like II"/>
    <property type="match status" value="2"/>
</dbReference>
<feature type="transmembrane region" description="Helical" evidence="7">
    <location>
        <begin position="7"/>
        <end position="24"/>
    </location>
</feature>
<accession>D6YUY5</accession>
<keyword evidence="2 7" id="KW-0813">Transport</keyword>
<evidence type="ECO:0000256" key="7">
    <source>
        <dbReference type="RuleBase" id="RU363032"/>
    </source>
</evidence>
<dbReference type="SUPFAM" id="SSF161098">
    <property type="entry name" value="MetI-like"/>
    <property type="match status" value="1"/>
</dbReference>
<dbReference type="AlphaFoldDB" id="D6YUY5"/>
<keyword evidence="10" id="KW-1185">Reference proteome</keyword>
<dbReference type="Pfam" id="PF00528">
    <property type="entry name" value="BPD_transp_1"/>
    <property type="match status" value="1"/>
</dbReference>
<dbReference type="Gene3D" id="1.10.3720.10">
    <property type="entry name" value="MetI-like"/>
    <property type="match status" value="1"/>
</dbReference>
<dbReference type="eggNOG" id="COG0600">
    <property type="taxonomic scope" value="Bacteria"/>
</dbReference>
<evidence type="ECO:0000256" key="5">
    <source>
        <dbReference type="ARBA" id="ARBA00022989"/>
    </source>
</evidence>
<feature type="domain" description="ABC transmembrane type-1" evidence="8">
    <location>
        <begin position="56"/>
        <end position="240"/>
    </location>
</feature>
<dbReference type="eggNOG" id="COG0715">
    <property type="taxonomic scope" value="Bacteria"/>
</dbReference>
<keyword evidence="6 7" id="KW-0472">Membrane</keyword>
<evidence type="ECO:0000256" key="6">
    <source>
        <dbReference type="ARBA" id="ARBA00023136"/>
    </source>
</evidence>
<dbReference type="InterPro" id="IPR000515">
    <property type="entry name" value="MetI-like"/>
</dbReference>
<dbReference type="OrthoDB" id="9815602at2"/>
<proteinExistence type="inferred from homology"/>
<dbReference type="PANTHER" id="PTHR30151:SF20">
    <property type="entry name" value="ABC TRANSPORTER PERMEASE PROTEIN HI_0355-RELATED"/>
    <property type="match status" value="1"/>
</dbReference>
<dbReference type="PANTHER" id="PTHR30151">
    <property type="entry name" value="ALKANE SULFONATE ABC TRANSPORTER-RELATED, MEMBRANE SUBUNIT"/>
    <property type="match status" value="1"/>
</dbReference>
<feature type="transmembrane region" description="Helical" evidence="7">
    <location>
        <begin position="217"/>
        <end position="239"/>
    </location>
</feature>
<reference evidence="9 10" key="1">
    <citation type="journal article" date="2010" name="PLoS ONE">
        <title>The Waddlia genome: a window into chlamydial biology.</title>
        <authorList>
            <person name="Bertelli C."/>
            <person name="Collyn F."/>
            <person name="Croxatto A."/>
            <person name="Ruckert C."/>
            <person name="Polkinghorne A."/>
            <person name="Kebbi-Beghdadi C."/>
            <person name="Goesmann A."/>
            <person name="Vaughan L."/>
            <person name="Greub G."/>
        </authorList>
    </citation>
    <scope>NUCLEOTIDE SEQUENCE [LARGE SCALE GENOMIC DNA]</scope>
    <source>
        <strain evidence="10">ATCC VR-1470 / WSU 86-1044</strain>
    </source>
</reference>